<reference evidence="2 3" key="1">
    <citation type="journal article" date="2018" name="Evol. Lett.">
        <title>Horizontal gene cluster transfer increased hallucinogenic mushroom diversity.</title>
        <authorList>
            <person name="Reynolds H.T."/>
            <person name="Vijayakumar V."/>
            <person name="Gluck-Thaler E."/>
            <person name="Korotkin H.B."/>
            <person name="Matheny P.B."/>
            <person name="Slot J.C."/>
        </authorList>
    </citation>
    <scope>NUCLEOTIDE SEQUENCE [LARGE SCALE GENOMIC DNA]</scope>
    <source>
        <strain evidence="2 3">SRW20</strain>
    </source>
</reference>
<dbReference type="OrthoDB" id="3070940at2759"/>
<dbReference type="EMBL" id="NHYE01004874">
    <property type="protein sequence ID" value="PPQ81402.1"/>
    <property type="molecule type" value="Genomic_DNA"/>
</dbReference>
<accession>A0A409WSC0</accession>
<name>A0A409WSC0_9AGAR</name>
<evidence type="ECO:0000313" key="3">
    <source>
        <dbReference type="Proteomes" id="UP000284706"/>
    </source>
</evidence>
<feature type="non-terminal residue" evidence="2">
    <location>
        <position position="773"/>
    </location>
</feature>
<evidence type="ECO:0000256" key="1">
    <source>
        <dbReference type="SAM" id="MobiDB-lite"/>
    </source>
</evidence>
<dbReference type="InParanoid" id="A0A409WSC0"/>
<keyword evidence="3" id="KW-1185">Reference proteome</keyword>
<proteinExistence type="predicted"/>
<gene>
    <name evidence="2" type="ORF">CVT26_007675</name>
</gene>
<dbReference type="AlphaFoldDB" id="A0A409WSC0"/>
<evidence type="ECO:0000313" key="2">
    <source>
        <dbReference type="EMBL" id="PPQ81402.1"/>
    </source>
</evidence>
<feature type="compositionally biased region" description="Gly residues" evidence="1">
    <location>
        <begin position="747"/>
        <end position="765"/>
    </location>
</feature>
<feature type="region of interest" description="Disordered" evidence="1">
    <location>
        <begin position="1"/>
        <end position="32"/>
    </location>
</feature>
<feature type="region of interest" description="Disordered" evidence="1">
    <location>
        <begin position="737"/>
        <end position="773"/>
    </location>
</feature>
<dbReference type="Proteomes" id="UP000284706">
    <property type="component" value="Unassembled WGS sequence"/>
</dbReference>
<comment type="caution">
    <text evidence="2">The sequence shown here is derived from an EMBL/GenBank/DDBJ whole genome shotgun (WGS) entry which is preliminary data.</text>
</comment>
<sequence>MDEDSQRVPDLLQDYETGSQELKDSSKGITQDTLNALTCPSTPVEQSGSPSPLLEPDHLDDGLQHDGVRKDILTFRTITTLIAHIRRKSVFKYSNTADKGKGVVNSVNLMNLRTLGALSTIAAAGRGSVALRAKRRPDRFELLACFAASAAHKDDTRTSLAPDTSTATSLEHLDDKCIGKCVAKRFCNLMPHQPPSTHLSIIAKLLVTKVPKPKNYSIEDRLLPYVIVSCHEKMLRRLENESVSIPYIKALKSVSSIPYSDAQKSPVKNDKGWDRFFLTYSVVELVKKKKLQCEVPNLLEQARLAEQKEPYRAYNSKTCFELHVLWLELLDLLRRALLDLRAFYAQGSAAKPAERRAYVRDIILVGGALHALVKGSLLDHHLHTISLSLHQYHSLNKQLASASASHSTTKDSYSNYDYDEYEYDPELEAVHPSAVKELPGYSRENMPLWKYYSNWMKLIVAHFEAVHVLDWYATDRPILPSMTISIRVLSPGPPDSSRVQDKVLLPWRELNRDAEFKVFRDQFLNDDNDNIVHFLEKAAEANVDESLCWVQEARKAWLEGDIEKIIASVQLLKQSTVPGWSACAEGLLKRLQRDPPPKLHPKAFCLGMIQSLCDDGEFFAFLRKMDEPGFEFKGKLHSEACLASLELEELQDAGKVNSGADSYFKCFPQVISTSGLTCPTCTHLLTLLRPYPKRALLTPGSHNRVVPCTLPPWLPARIVRSMNEFFGAELREELKRLVDRSESSSGAGVGAAGDGDGDGQGQGRGQGDDKAWK</sequence>
<protein>
    <submittedName>
        <fullName evidence="2">Uncharacterized protein</fullName>
    </submittedName>
</protein>
<organism evidence="2 3">
    <name type="scientific">Gymnopilus dilepis</name>
    <dbReference type="NCBI Taxonomy" id="231916"/>
    <lineage>
        <taxon>Eukaryota</taxon>
        <taxon>Fungi</taxon>
        <taxon>Dikarya</taxon>
        <taxon>Basidiomycota</taxon>
        <taxon>Agaricomycotina</taxon>
        <taxon>Agaricomycetes</taxon>
        <taxon>Agaricomycetidae</taxon>
        <taxon>Agaricales</taxon>
        <taxon>Agaricineae</taxon>
        <taxon>Hymenogastraceae</taxon>
        <taxon>Gymnopilus</taxon>
    </lineage>
</organism>